<protein>
    <submittedName>
        <fullName evidence="2">Aspartyl/asparaginy/proline hydroxylase</fullName>
    </submittedName>
</protein>
<feature type="domain" description="Aspartyl/asparaginy/proline hydroxylase" evidence="1">
    <location>
        <begin position="100"/>
        <end position="191"/>
    </location>
</feature>
<dbReference type="Gene3D" id="2.60.120.330">
    <property type="entry name" value="B-lactam Antibiotic, Isopenicillin N Synthase, Chain"/>
    <property type="match status" value="1"/>
</dbReference>
<proteinExistence type="predicted"/>
<dbReference type="EMBL" id="LR797824">
    <property type="protein sequence ID" value="CAB4241670.1"/>
    <property type="molecule type" value="Genomic_DNA"/>
</dbReference>
<sequence length="247" mass="28902">MYEAGLTARKVLEFDTKLFDTYRIYESTIDWEAIGKKGNPIYRRVDGTYLIYLPTSESRTAGFANLTQGYDNTKIDYLWNVILKRPLEHIAKKLGIEDPVIVQADIARMPPGGDTLLHTDTRYQQRYSRRYNIAISTNEECWLYHYGYDLEKGGTRDHINEGEVWELNNKIIHTAVNRGTTWRTHIIIDVMPRNYYDRMCEVCDPFARVPNPQDSNHTYDYDLEGNLLDQEPLFTDLPHCFPARTHI</sequence>
<organism evidence="2">
    <name type="scientific">uncultured Caudovirales phage</name>
    <dbReference type="NCBI Taxonomy" id="2100421"/>
    <lineage>
        <taxon>Viruses</taxon>
        <taxon>Duplodnaviria</taxon>
        <taxon>Heunggongvirae</taxon>
        <taxon>Uroviricota</taxon>
        <taxon>Caudoviricetes</taxon>
        <taxon>Peduoviridae</taxon>
        <taxon>Maltschvirus</taxon>
        <taxon>Maltschvirus maltsch</taxon>
    </lineage>
</organism>
<accession>A0A6J5TDF6</accession>
<reference evidence="2" key="1">
    <citation type="submission" date="2020-05" db="EMBL/GenBank/DDBJ databases">
        <authorList>
            <person name="Chiriac C."/>
            <person name="Salcher M."/>
            <person name="Ghai R."/>
            <person name="Kavagutti S V."/>
        </authorList>
    </citation>
    <scope>NUCLEOTIDE SEQUENCE</scope>
</reference>
<dbReference type="SUPFAM" id="SSF51197">
    <property type="entry name" value="Clavaminate synthase-like"/>
    <property type="match status" value="1"/>
</dbReference>
<name>A0A6J5TDF6_9CAUD</name>
<gene>
    <name evidence="2" type="ORF">UFOVP71_208</name>
</gene>
<dbReference type="InterPro" id="IPR007803">
    <property type="entry name" value="Asp/Arg/Pro-Hydrxlase"/>
</dbReference>
<evidence type="ECO:0000259" key="1">
    <source>
        <dbReference type="Pfam" id="PF05118"/>
    </source>
</evidence>
<dbReference type="Pfam" id="PF05118">
    <property type="entry name" value="Asp_Arg_Hydrox"/>
    <property type="match status" value="1"/>
</dbReference>
<evidence type="ECO:0000313" key="2">
    <source>
        <dbReference type="EMBL" id="CAB4241670.1"/>
    </source>
</evidence>
<dbReference type="InterPro" id="IPR027443">
    <property type="entry name" value="IPNS-like_sf"/>
</dbReference>